<evidence type="ECO:0000313" key="12">
    <source>
        <dbReference type="Proteomes" id="UP000322524"/>
    </source>
</evidence>
<keyword evidence="9" id="KW-0028">Amino-acid biosynthesis</keyword>
<dbReference type="CDD" id="cd00609">
    <property type="entry name" value="AAT_like"/>
    <property type="match status" value="1"/>
</dbReference>
<accession>A0A5D4SYN7</accession>
<dbReference type="InterPro" id="IPR015422">
    <property type="entry name" value="PyrdxlP-dep_Trfase_small"/>
</dbReference>
<dbReference type="UniPathway" id="UPA00031">
    <property type="reaction ID" value="UER00012"/>
</dbReference>
<dbReference type="InterPro" id="IPR004839">
    <property type="entry name" value="Aminotransferase_I/II_large"/>
</dbReference>
<dbReference type="RefSeq" id="WP_148988368.1">
    <property type="nucleotide sequence ID" value="NZ_VTEV01000004.1"/>
</dbReference>
<dbReference type="Proteomes" id="UP000322524">
    <property type="component" value="Unassembled WGS sequence"/>
</dbReference>
<dbReference type="HAMAP" id="MF_01023">
    <property type="entry name" value="HisC_aminotrans_2"/>
    <property type="match status" value="1"/>
</dbReference>
<dbReference type="Gene3D" id="3.40.640.10">
    <property type="entry name" value="Type I PLP-dependent aspartate aminotransferase-like (Major domain)"/>
    <property type="match status" value="1"/>
</dbReference>
<dbReference type="GO" id="GO:0030170">
    <property type="term" value="F:pyridoxal phosphate binding"/>
    <property type="evidence" value="ECO:0007669"/>
    <property type="project" value="InterPro"/>
</dbReference>
<evidence type="ECO:0000256" key="5">
    <source>
        <dbReference type="ARBA" id="ARBA00022679"/>
    </source>
</evidence>
<evidence type="ECO:0000256" key="1">
    <source>
        <dbReference type="ARBA" id="ARBA00001933"/>
    </source>
</evidence>
<dbReference type="STRING" id="79883.GCA_001636495_02495"/>
<dbReference type="NCBIfam" id="TIGR01141">
    <property type="entry name" value="hisC"/>
    <property type="match status" value="1"/>
</dbReference>
<gene>
    <name evidence="9" type="primary">hisC</name>
    <name evidence="11" type="ORF">FZC76_11790</name>
</gene>
<dbReference type="InterPro" id="IPR015424">
    <property type="entry name" value="PyrdxlP-dep_Trfase"/>
</dbReference>
<evidence type="ECO:0000256" key="3">
    <source>
        <dbReference type="ARBA" id="ARBA00011738"/>
    </source>
</evidence>
<feature type="modified residue" description="N6-(pyridoxal phosphate)lysine" evidence="9">
    <location>
        <position position="222"/>
    </location>
</feature>
<evidence type="ECO:0000256" key="9">
    <source>
        <dbReference type="HAMAP-Rule" id="MF_01023"/>
    </source>
</evidence>
<keyword evidence="4 9" id="KW-0032">Aminotransferase</keyword>
<dbReference type="GO" id="GO:0004400">
    <property type="term" value="F:histidinol-phosphate transaminase activity"/>
    <property type="evidence" value="ECO:0007669"/>
    <property type="project" value="UniProtKB-UniRule"/>
</dbReference>
<comment type="pathway">
    <text evidence="2 9">Amino-acid biosynthesis; L-histidine biosynthesis; L-histidine from 5-phospho-alpha-D-ribose 1-diphosphate: step 7/9.</text>
</comment>
<organism evidence="11 12">
    <name type="scientific">Sutcliffiella horikoshii</name>
    <dbReference type="NCBI Taxonomy" id="79883"/>
    <lineage>
        <taxon>Bacteria</taxon>
        <taxon>Bacillati</taxon>
        <taxon>Bacillota</taxon>
        <taxon>Bacilli</taxon>
        <taxon>Bacillales</taxon>
        <taxon>Bacillaceae</taxon>
        <taxon>Sutcliffiella</taxon>
    </lineage>
</organism>
<sequence length="364" mass="41004">MDVKEQLLNLTPYQPGKPMEEVKRELGLEKIVKLASNENPYGCSHFVKEALMAELNNSATYPDGYARDLREVLAAQTGVGEKELIFGNGSDEVIQIVCRALLEPGKNTVMPTPSFPQYKHNAIIEGAEVREIPLKDGYHQLDEMLNSIDENTAIVWLCSPNNPTGTYIKEELLLSFLEKVPSSTLIVVDEAYKEYVTSVDYPETVKLLKDYPNLLITRTFSKAYGLASFRIGYGIANEKLIQLIEPAREPFNTNSLAQVAAKAAVGDQSFIKECVTKNKEGLEQYYAFCEEMKLAYYPSEGNFILIDFQTDSDVLFQYLMKKGYIVRSGKALGYPTCLRITVGTKDQNEEIISYLKEYKMKQAI</sequence>
<dbReference type="Gene3D" id="3.90.1150.10">
    <property type="entry name" value="Aspartate Aminotransferase, domain 1"/>
    <property type="match status" value="1"/>
</dbReference>
<dbReference type="EC" id="2.6.1.9" evidence="9"/>
<evidence type="ECO:0000256" key="2">
    <source>
        <dbReference type="ARBA" id="ARBA00005011"/>
    </source>
</evidence>
<reference evidence="11 12" key="1">
    <citation type="submission" date="2019-08" db="EMBL/GenBank/DDBJ databases">
        <title>Bacillus genomes from the desert of Cuatro Cienegas, Coahuila.</title>
        <authorList>
            <person name="Olmedo-Alvarez G."/>
        </authorList>
    </citation>
    <scope>NUCLEOTIDE SEQUENCE [LARGE SCALE GENOMIC DNA]</scope>
    <source>
        <strain evidence="11 12">CH28_1T</strain>
    </source>
</reference>
<dbReference type="PANTHER" id="PTHR43643">
    <property type="entry name" value="HISTIDINOL-PHOSPHATE AMINOTRANSFERASE 2"/>
    <property type="match status" value="1"/>
</dbReference>
<evidence type="ECO:0000256" key="6">
    <source>
        <dbReference type="ARBA" id="ARBA00022898"/>
    </source>
</evidence>
<proteinExistence type="inferred from homology"/>
<feature type="domain" description="Aminotransferase class I/classII large" evidence="10">
    <location>
        <begin position="30"/>
        <end position="354"/>
    </location>
</feature>
<dbReference type="Pfam" id="PF00155">
    <property type="entry name" value="Aminotran_1_2"/>
    <property type="match status" value="1"/>
</dbReference>
<dbReference type="EMBL" id="VTEV01000004">
    <property type="protein sequence ID" value="TYS68405.1"/>
    <property type="molecule type" value="Genomic_DNA"/>
</dbReference>
<comment type="cofactor">
    <cofactor evidence="1 9">
        <name>pyridoxal 5'-phosphate</name>
        <dbReference type="ChEBI" id="CHEBI:597326"/>
    </cofactor>
</comment>
<dbReference type="OrthoDB" id="9813612at2"/>
<dbReference type="GO" id="GO:0000105">
    <property type="term" value="P:L-histidine biosynthetic process"/>
    <property type="evidence" value="ECO:0007669"/>
    <property type="project" value="UniProtKB-UniRule"/>
</dbReference>
<evidence type="ECO:0000313" key="11">
    <source>
        <dbReference type="EMBL" id="TYS68405.1"/>
    </source>
</evidence>
<dbReference type="AlphaFoldDB" id="A0A5D4SYN7"/>
<dbReference type="InterPro" id="IPR015421">
    <property type="entry name" value="PyrdxlP-dep_Trfase_major"/>
</dbReference>
<comment type="similarity">
    <text evidence="9">Belongs to the class-II pyridoxal-phosphate-dependent aminotransferase family. Histidinol-phosphate aminotransferase subfamily.</text>
</comment>
<dbReference type="InterPro" id="IPR005861">
    <property type="entry name" value="HisP_aminotrans"/>
</dbReference>
<dbReference type="SUPFAM" id="SSF53383">
    <property type="entry name" value="PLP-dependent transferases"/>
    <property type="match status" value="1"/>
</dbReference>
<dbReference type="InterPro" id="IPR050106">
    <property type="entry name" value="HistidinolP_aminotransfase"/>
</dbReference>
<comment type="catalytic activity">
    <reaction evidence="8 9">
        <text>L-histidinol phosphate + 2-oxoglutarate = 3-(imidazol-4-yl)-2-oxopropyl phosphate + L-glutamate</text>
        <dbReference type="Rhea" id="RHEA:23744"/>
        <dbReference type="ChEBI" id="CHEBI:16810"/>
        <dbReference type="ChEBI" id="CHEBI:29985"/>
        <dbReference type="ChEBI" id="CHEBI:57766"/>
        <dbReference type="ChEBI" id="CHEBI:57980"/>
        <dbReference type="EC" id="2.6.1.9"/>
    </reaction>
</comment>
<dbReference type="PROSITE" id="PS00599">
    <property type="entry name" value="AA_TRANSFER_CLASS_2"/>
    <property type="match status" value="1"/>
</dbReference>
<protein>
    <recommendedName>
        <fullName evidence="9">Histidinol-phosphate aminotransferase</fullName>
        <ecNumber evidence="9">2.6.1.9</ecNumber>
    </recommendedName>
    <alternativeName>
        <fullName evidence="9">Imidazole acetol-phosphate transaminase</fullName>
    </alternativeName>
</protein>
<keyword evidence="7 9" id="KW-0368">Histidine biosynthesis</keyword>
<evidence type="ECO:0000259" key="10">
    <source>
        <dbReference type="Pfam" id="PF00155"/>
    </source>
</evidence>
<keyword evidence="5 9" id="KW-0808">Transferase</keyword>
<dbReference type="PANTHER" id="PTHR43643:SF3">
    <property type="entry name" value="HISTIDINOL-PHOSPHATE AMINOTRANSFERASE"/>
    <property type="match status" value="1"/>
</dbReference>
<dbReference type="InterPro" id="IPR001917">
    <property type="entry name" value="Aminotrans_II_pyridoxalP_BS"/>
</dbReference>
<evidence type="ECO:0000256" key="8">
    <source>
        <dbReference type="ARBA" id="ARBA00047481"/>
    </source>
</evidence>
<name>A0A5D4SYN7_9BACI</name>
<comment type="subunit">
    <text evidence="3 9">Homodimer.</text>
</comment>
<evidence type="ECO:0000256" key="4">
    <source>
        <dbReference type="ARBA" id="ARBA00022576"/>
    </source>
</evidence>
<evidence type="ECO:0000256" key="7">
    <source>
        <dbReference type="ARBA" id="ARBA00023102"/>
    </source>
</evidence>
<comment type="caution">
    <text evidence="11">The sequence shown here is derived from an EMBL/GenBank/DDBJ whole genome shotgun (WGS) entry which is preliminary data.</text>
</comment>
<keyword evidence="6 9" id="KW-0663">Pyridoxal phosphate</keyword>